<dbReference type="EMBL" id="ALBS01000021">
    <property type="protein sequence ID" value="EJT52622.1"/>
    <property type="molecule type" value="Genomic_DNA"/>
</dbReference>
<feature type="compositionally biased region" description="Low complexity" evidence="1">
    <location>
        <begin position="766"/>
        <end position="777"/>
    </location>
</feature>
<evidence type="ECO:0000313" key="3">
    <source>
        <dbReference type="Proteomes" id="UP000002748"/>
    </source>
</evidence>
<dbReference type="GeneID" id="25986589"/>
<accession>J6FBY4</accession>
<evidence type="ECO:0000313" key="2">
    <source>
        <dbReference type="EMBL" id="EJT52622.1"/>
    </source>
</evidence>
<feature type="region of interest" description="Disordered" evidence="1">
    <location>
        <begin position="756"/>
        <end position="790"/>
    </location>
</feature>
<dbReference type="HOGENOM" id="CLU_335611_0_0_1"/>
<name>J6FBY4_TRIAS</name>
<dbReference type="AlphaFoldDB" id="J6FBY4"/>
<dbReference type="RefSeq" id="XP_014183641.1">
    <property type="nucleotide sequence ID" value="XM_014328166.1"/>
</dbReference>
<sequence>MAIATLLEEENGAEPIPDTADHRLLGDGTTSGSRASASTPSKIDDQETPVSPSLLALTKKLAHGSGFPHSPWHYVSDVDPCSKKHYVSDLLEFCNAPPSRLSPQVITDLDALHSRTLHLKARNGVWAAGQSIEVTCRCQPRKTMIKRDVPNIPRDVSGHLYPESNAEGYWPFDYDPQSEANRSNILQWVLKRLAEYIWHHTAPHPYATFPSAKSIATSRSWARLLPAGLLPDKHVFGMSVPILHLQRPISFHGGPMVRLLKYSKPDRMEMTDLRYRWLSYLYRGPIPDGRCHDFPPLTCSIITMFLGPQLDATAAQHLWGVYKKCDIEVSRREGWIEAGYTPPCSLRDRKPCLLQGINGITVAFCAAPPSRINLFIFPEVMDVILSDLLRNGAIWLLCNKRESLKDLLELCLGRVYFTATNSDTCSLNAALPSVCRRVSLIFKAWLHRPIAPYSLLSTPLSFQEILQDIGALGNRNIEVPTSTRIQVFAGSMVLNAWREQRTETMECQWRTYHVAAFGILRGCAVGTVANIMMERIEARQEASRRMEFRLKLVADVIKTVMGPLTGLSGFAATPELDTTVQMLTESLNRRLGKANRQDFAELKTMLQVTRDTLLQQLDSYSGTIDRDFMYRHFCQALTLTVAGSGTEEAGTREHVPAMFDPSNTSLTWEPLVSNRDTRFEPEIAHMLFHDLSRTRIVHRSHAQWHDLLMRGVNREARQRLLSQYGQFRWVFTEKRAYELAALFETHNRQCKTAMVASEKRSPPMIGAASGPSSESPSTKSRDDLGVHTENDDLHSWPKLAQVTDDYTAGPELHLKARTQIYVELGKSRGSYRFTSVEDDNIKGAILKSCVKLLE</sequence>
<evidence type="ECO:0000256" key="1">
    <source>
        <dbReference type="SAM" id="MobiDB-lite"/>
    </source>
</evidence>
<protein>
    <submittedName>
        <fullName evidence="2">Uncharacterized protein</fullName>
    </submittedName>
</protein>
<dbReference type="KEGG" id="tasa:A1Q1_03076"/>
<proteinExistence type="predicted"/>
<reference evidence="2 3" key="1">
    <citation type="journal article" date="2012" name="Eukaryot. Cell">
        <title>Draft genome sequence of CBS 2479, the standard type strain of Trichosporon asahii.</title>
        <authorList>
            <person name="Yang R.Y."/>
            <person name="Li H.T."/>
            <person name="Zhu H."/>
            <person name="Zhou G.P."/>
            <person name="Wang M."/>
            <person name="Wang L."/>
        </authorList>
    </citation>
    <scope>NUCLEOTIDE SEQUENCE [LARGE SCALE GENOMIC DNA]</scope>
    <source>
        <strain evidence="3">ATCC 90039 / CBS 2479 / JCM 2466 / KCTC 7840 / NCYC 2677 / UAMH 7654</strain>
    </source>
</reference>
<feature type="compositionally biased region" description="Low complexity" evidence="1">
    <location>
        <begin position="26"/>
        <end position="41"/>
    </location>
</feature>
<comment type="caution">
    <text evidence="2">The sequence shown here is derived from an EMBL/GenBank/DDBJ whole genome shotgun (WGS) entry which is preliminary data.</text>
</comment>
<dbReference type="VEuPathDB" id="FungiDB:A1Q1_03076"/>
<feature type="compositionally biased region" description="Basic and acidic residues" evidence="1">
    <location>
        <begin position="779"/>
        <end position="790"/>
    </location>
</feature>
<dbReference type="Proteomes" id="UP000002748">
    <property type="component" value="Unassembled WGS sequence"/>
</dbReference>
<feature type="region of interest" description="Disordered" evidence="1">
    <location>
        <begin position="1"/>
        <end position="50"/>
    </location>
</feature>
<organism evidence="2 3">
    <name type="scientific">Trichosporon asahii var. asahii (strain ATCC 90039 / CBS 2479 / JCM 2466 / KCTC 7840 / NBRC 103889/ NCYC 2677 / UAMH 7654)</name>
    <name type="common">Yeast</name>
    <dbReference type="NCBI Taxonomy" id="1186058"/>
    <lineage>
        <taxon>Eukaryota</taxon>
        <taxon>Fungi</taxon>
        <taxon>Dikarya</taxon>
        <taxon>Basidiomycota</taxon>
        <taxon>Agaricomycotina</taxon>
        <taxon>Tremellomycetes</taxon>
        <taxon>Trichosporonales</taxon>
        <taxon>Trichosporonaceae</taxon>
        <taxon>Trichosporon</taxon>
    </lineage>
</organism>
<gene>
    <name evidence="2" type="ORF">A1Q1_03076</name>
</gene>